<evidence type="ECO:0000256" key="5">
    <source>
        <dbReference type="ARBA" id="ARBA00023163"/>
    </source>
</evidence>
<keyword evidence="9" id="KW-1185">Reference proteome</keyword>
<evidence type="ECO:0000256" key="2">
    <source>
        <dbReference type="ARBA" id="ARBA00010222"/>
    </source>
</evidence>
<dbReference type="PANTHER" id="PTHR12691:SF10">
    <property type="entry name" value="MEDIATOR OF RNA POLYMERASE II TRANSCRIPTION SUBUNIT 23"/>
    <property type="match status" value="1"/>
</dbReference>
<reference evidence="8 9" key="1">
    <citation type="submission" date="2024-05" db="EMBL/GenBank/DDBJ databases">
        <title>Genetic variation in Jamaican populations of the coffee berry borer (Hypothenemus hampei).</title>
        <authorList>
            <person name="Errbii M."/>
            <person name="Myrie A."/>
        </authorList>
    </citation>
    <scope>NUCLEOTIDE SEQUENCE [LARGE SCALE GENOMIC DNA]</scope>
    <source>
        <strain evidence="8">JA-Hopewell-2020-01-JO</strain>
        <tissue evidence="8">Whole body</tissue>
    </source>
</reference>
<sequence>MADQLTNILNNVTREEGIETAFGMFIVQNSQSEEQRLERWQRGLSNYFENLNPDFLDNVLRQYLNIASQESHDKMPLLMDLLEHCMKKGSLPARKTCEYIITSNLLQYGNKKFWIYCFKLIKKVLNLVDYKGVRDIFKGCYEKARELPQKLTADTKEQNKAFMDVVKTILDRNTCLLPGYLVVSELQKPHSTFPHWTVAGLFTDYIESFRPCAQMVSIIGLSSMRPVLKLSGCSEYLISQWKLDSNLSFGNKRVLPFDPEHLEKQKGLLRYALMQPYSRDMVCGILGLNKQYKDRSAVLEEQLVDLIIHALERSDNDGDENDRIWSLLSSHLIYFVLTNHVSFSNIVTALHSRLQGKDVRRGRDHLMWMLLQFISSSIQRHPLSTFMPVIKLYELLFSGEDMPLPVPDFSQSQCTRQMAMICIWLHLMRKAQCEQTKVNWPLPARLRSHHEFLQHLLPPNNTSFGTVNDYRVALLCNAYSTNNSESYALPMTALIEAIKACPKPGVPPGMQQCAPISIELLDSLTVHAKMNLIHCIVNQIVKLATSKSGHPLSPALLETYSRLLVYTELESLSMKGFIGQLLPQVYKAHACGIMYNLLDMFSYRMYHIQPHYRVQILSHLHSLANGQQANQTHLFLCVETAILKIISGLSSHDIQPEFSRFLADPKSLISAESEELNRTLVLALARATMATRSDGSWCLEILNCIAQQTPHGWIPTTLACFPKSMQDFYNQQVYNQVESRHQLKKAVEEESRKWASMTNENDMIAHFGAPGAPPLFLCLIFKMILETNHINPIAYKILERIGARAFTSHMRKFCDILMFEFTNSQGGQHVTKCVDTINDMMWKYNIIAIDRLILCLTLRSQEGSEAQVCSFIIQLVLLKATEFRSRVTEFVKEVKAQHWNQSEWYEKLLDYHWRFPEKFALEEQPSGYYPYFGNVCLRLLPVFDIVVHRFIEIVQVQKSLEILLDHLGCLYKFHNRPIGYLYDTLHFYYENLRECFILKKRFSRIAIFGTKLNVEIFRLAYAILQHFMEDLLLPFNKYVSEPIDNTQSTHPMINWVPEIEYYIGMVRRLVNVINGTESNFSRDWRYCEFPNAVNHVSYLSCIELMSVPAPPEYVIGGLLDVVQKGHVIIPLSEIYEWINAIGLLISNLPKAHWSALLNRLFSTLLELDPWQYDDTVFRMFNFKETHFAYLNTHYSYMLAIAHSVFHHSNPGQIASIVDWIKECMPQVVRTEEQFLFICHLVGPFLQRLNTVLQTLTTTLYELIVCVDSHQNKMKYMDQICDFFYHIKYMYGDFAKTEVENLVRKLSNPLQMKLRFMGNIQVEEVQSTS</sequence>
<evidence type="ECO:0000256" key="4">
    <source>
        <dbReference type="ARBA" id="ARBA00023015"/>
    </source>
</evidence>
<keyword evidence="6" id="KW-0539">Nucleus</keyword>
<dbReference type="Proteomes" id="UP001566132">
    <property type="component" value="Unassembled WGS sequence"/>
</dbReference>
<dbReference type="Pfam" id="PF11573">
    <property type="entry name" value="Med23"/>
    <property type="match status" value="1"/>
</dbReference>
<dbReference type="EMBL" id="JBDJPC010000001">
    <property type="protein sequence ID" value="KAL1517083.1"/>
    <property type="molecule type" value="Genomic_DNA"/>
</dbReference>
<name>A0ABD1FGD4_HYPHA</name>
<evidence type="ECO:0000256" key="6">
    <source>
        <dbReference type="ARBA" id="ARBA00023242"/>
    </source>
</evidence>
<evidence type="ECO:0000313" key="9">
    <source>
        <dbReference type="Proteomes" id="UP001566132"/>
    </source>
</evidence>
<dbReference type="PANTHER" id="PTHR12691">
    <property type="entry name" value="MEDIATOR OF RNA POLYMERASE II TRANSCRIPTION SUBUNIT 23"/>
    <property type="match status" value="1"/>
</dbReference>
<dbReference type="InterPro" id="IPR021629">
    <property type="entry name" value="Mediator_Med23"/>
</dbReference>
<comment type="subcellular location">
    <subcellularLocation>
        <location evidence="1">Nucleus</location>
    </subcellularLocation>
</comment>
<comment type="caution">
    <text evidence="8">The sequence shown here is derived from an EMBL/GenBank/DDBJ whole genome shotgun (WGS) entry which is preliminary data.</text>
</comment>
<organism evidence="8 9">
    <name type="scientific">Hypothenemus hampei</name>
    <name type="common">Coffee berry borer</name>
    <dbReference type="NCBI Taxonomy" id="57062"/>
    <lineage>
        <taxon>Eukaryota</taxon>
        <taxon>Metazoa</taxon>
        <taxon>Ecdysozoa</taxon>
        <taxon>Arthropoda</taxon>
        <taxon>Hexapoda</taxon>
        <taxon>Insecta</taxon>
        <taxon>Pterygota</taxon>
        <taxon>Neoptera</taxon>
        <taxon>Endopterygota</taxon>
        <taxon>Coleoptera</taxon>
        <taxon>Polyphaga</taxon>
        <taxon>Cucujiformia</taxon>
        <taxon>Curculionidae</taxon>
        <taxon>Scolytinae</taxon>
        <taxon>Hypothenemus</taxon>
    </lineage>
</organism>
<gene>
    <name evidence="8" type="ORF">ABEB36_000893</name>
</gene>
<accession>A0ABD1FGD4</accession>
<evidence type="ECO:0000256" key="3">
    <source>
        <dbReference type="ARBA" id="ARBA00019696"/>
    </source>
</evidence>
<evidence type="ECO:0000313" key="8">
    <source>
        <dbReference type="EMBL" id="KAL1517083.1"/>
    </source>
</evidence>
<dbReference type="GO" id="GO:0005634">
    <property type="term" value="C:nucleus"/>
    <property type="evidence" value="ECO:0007669"/>
    <property type="project" value="UniProtKB-SubCell"/>
</dbReference>
<keyword evidence="4" id="KW-0805">Transcription regulation</keyword>
<keyword evidence="5" id="KW-0804">Transcription</keyword>
<protein>
    <recommendedName>
        <fullName evidence="3">Mediator of RNA polymerase II transcription subunit 23</fullName>
    </recommendedName>
    <alternativeName>
        <fullName evidence="7">Mediator complex subunit 23</fullName>
    </alternativeName>
</protein>
<evidence type="ECO:0000256" key="1">
    <source>
        <dbReference type="ARBA" id="ARBA00004123"/>
    </source>
</evidence>
<comment type="similarity">
    <text evidence="2">Belongs to the Mediator complex subunit 23 family.</text>
</comment>
<evidence type="ECO:0000256" key="7">
    <source>
        <dbReference type="ARBA" id="ARBA00031961"/>
    </source>
</evidence>
<proteinExistence type="inferred from homology"/>